<accession>A0A7G9GWA9</accession>
<keyword evidence="3" id="KW-1185">Reference proteome</keyword>
<keyword evidence="1" id="KW-0472">Membrane</keyword>
<dbReference type="AlphaFoldDB" id="A0A7G9GWA9"/>
<gene>
    <name evidence="2" type="ORF">H9Q81_09275</name>
</gene>
<reference evidence="2 3" key="1">
    <citation type="submission" date="2020-08" db="EMBL/GenBank/DDBJ databases">
        <authorList>
            <person name="Liu C."/>
            <person name="Sun Q."/>
        </authorList>
    </citation>
    <scope>NUCLEOTIDE SEQUENCE [LARGE SCALE GENOMIC DNA]</scope>
    <source>
        <strain evidence="2 3">NSJ-57</strain>
    </source>
</reference>
<evidence type="ECO:0000313" key="2">
    <source>
        <dbReference type="EMBL" id="QNM15091.1"/>
    </source>
</evidence>
<evidence type="ECO:0000313" key="3">
    <source>
        <dbReference type="Proteomes" id="UP000515913"/>
    </source>
</evidence>
<sequence length="144" mass="16921">MKNKGMMLIEIIIAIALFSIVIFPLLGFNSQLLQINNKLLISQKIYKNYKALQKQLIAKDFSYLNDHIGHYKLTKNNYSFINDIVFPYGIDNFFINYDSVLEIEIIPFQIYSNLESYNYILLKIMYINNNKSLISENFISNVRS</sequence>
<proteinExistence type="predicted"/>
<dbReference type="Proteomes" id="UP000515913">
    <property type="component" value="Chromosome"/>
</dbReference>
<evidence type="ECO:0008006" key="4">
    <source>
        <dbReference type="Google" id="ProtNLM"/>
    </source>
</evidence>
<dbReference type="RefSeq" id="WP_101474631.1">
    <property type="nucleotide sequence ID" value="NZ_CP060637.1"/>
</dbReference>
<keyword evidence="1" id="KW-0812">Transmembrane</keyword>
<evidence type="ECO:0000256" key="1">
    <source>
        <dbReference type="SAM" id="Phobius"/>
    </source>
</evidence>
<organism evidence="2 3">
    <name type="scientific">Fusobacterium hominis</name>
    <dbReference type="NCBI Taxonomy" id="2764326"/>
    <lineage>
        <taxon>Bacteria</taxon>
        <taxon>Fusobacteriati</taxon>
        <taxon>Fusobacteriota</taxon>
        <taxon>Fusobacteriia</taxon>
        <taxon>Fusobacteriales</taxon>
        <taxon>Fusobacteriaceae</taxon>
        <taxon>Fusobacterium</taxon>
    </lineage>
</organism>
<keyword evidence="1" id="KW-1133">Transmembrane helix</keyword>
<feature type="transmembrane region" description="Helical" evidence="1">
    <location>
        <begin position="7"/>
        <end position="28"/>
    </location>
</feature>
<protein>
    <recommendedName>
        <fullName evidence="4">Prepilin-type N-terminal cleavage/methylation domain-containing protein</fullName>
    </recommendedName>
</protein>
<dbReference type="KEGG" id="fho:H9Q81_09275"/>
<name>A0A7G9GWA9_9FUSO</name>
<dbReference type="EMBL" id="CP060637">
    <property type="protein sequence ID" value="QNM15091.1"/>
    <property type="molecule type" value="Genomic_DNA"/>
</dbReference>